<name>A6F233_9GAMM</name>
<proteinExistence type="predicted"/>
<reference evidence="1 2" key="1">
    <citation type="submission" date="2007-06" db="EMBL/GenBank/DDBJ databases">
        <authorList>
            <person name="Green D."/>
            <person name="Ferriera S."/>
            <person name="Johnson J."/>
            <person name="Kravitz S."/>
            <person name="Beeson K."/>
            <person name="Sutton G."/>
            <person name="Rogers Y.-H."/>
            <person name="Friedman R."/>
            <person name="Frazier M."/>
            <person name="Venter J.C."/>
        </authorList>
    </citation>
    <scope>NUCLEOTIDE SEQUENCE [LARGE SCALE GENOMIC DNA]</scope>
    <source>
        <strain evidence="1 2">DG893</strain>
    </source>
</reference>
<keyword evidence="2" id="KW-1185">Reference proteome</keyword>
<comment type="caution">
    <text evidence="1">The sequence shown here is derived from an EMBL/GenBank/DDBJ whole genome shotgun (WGS) entry which is preliminary data.</text>
</comment>
<gene>
    <name evidence="1" type="ORF">MDG893_08601</name>
</gene>
<evidence type="ECO:0000313" key="1">
    <source>
        <dbReference type="EMBL" id="EDM47131.1"/>
    </source>
</evidence>
<dbReference type="Proteomes" id="UP000005856">
    <property type="component" value="Unassembled WGS sequence"/>
</dbReference>
<protein>
    <submittedName>
        <fullName evidence="1">Uncharacterized protein</fullName>
    </submittedName>
</protein>
<organism evidence="1 2">
    <name type="scientific">Marinobacter algicola DG893</name>
    <dbReference type="NCBI Taxonomy" id="443152"/>
    <lineage>
        <taxon>Bacteria</taxon>
        <taxon>Pseudomonadati</taxon>
        <taxon>Pseudomonadota</taxon>
        <taxon>Gammaproteobacteria</taxon>
        <taxon>Pseudomonadales</taxon>
        <taxon>Marinobacteraceae</taxon>
        <taxon>Marinobacter</taxon>
    </lineage>
</organism>
<dbReference type="EMBL" id="ABCP01000022">
    <property type="protein sequence ID" value="EDM47131.1"/>
    <property type="molecule type" value="Genomic_DNA"/>
</dbReference>
<sequence length="48" mass="5113">MSIRSRKIFAAALLLLSLVLGFGEGDLVHGGNESCAVDDVRYIADFGD</sequence>
<dbReference type="AlphaFoldDB" id="A6F233"/>
<accession>A6F233</accession>
<evidence type="ECO:0000313" key="2">
    <source>
        <dbReference type="Proteomes" id="UP000005856"/>
    </source>
</evidence>